<name>A0A1X2GEL9_9FUNG</name>
<dbReference type="SUPFAM" id="SSF53187">
    <property type="entry name" value="Zn-dependent exopeptidases"/>
    <property type="match status" value="1"/>
</dbReference>
<dbReference type="EC" id="3.4.-.-" evidence="6"/>
<dbReference type="PANTHER" id="PTHR12147">
    <property type="entry name" value="METALLOPEPTIDASE M28 FAMILY MEMBER"/>
    <property type="match status" value="1"/>
</dbReference>
<feature type="domain" description="Peptidase M28" evidence="8">
    <location>
        <begin position="224"/>
        <end position="440"/>
    </location>
</feature>
<dbReference type="Pfam" id="PF04389">
    <property type="entry name" value="Peptidase_M28"/>
    <property type="match status" value="1"/>
</dbReference>
<dbReference type="OrthoDB" id="10013407at2759"/>
<dbReference type="EMBL" id="MCGT01000019">
    <property type="protein sequence ID" value="ORX51991.1"/>
    <property type="molecule type" value="Genomic_DNA"/>
</dbReference>
<dbReference type="Proteomes" id="UP000242146">
    <property type="component" value="Unassembled WGS sequence"/>
</dbReference>
<proteinExistence type="inferred from homology"/>
<reference evidence="9 10" key="1">
    <citation type="submission" date="2016-07" db="EMBL/GenBank/DDBJ databases">
        <title>Pervasive Adenine N6-methylation of Active Genes in Fungi.</title>
        <authorList>
            <consortium name="DOE Joint Genome Institute"/>
            <person name="Mondo S.J."/>
            <person name="Dannebaum R.O."/>
            <person name="Kuo R.C."/>
            <person name="Labutti K."/>
            <person name="Haridas S."/>
            <person name="Kuo A."/>
            <person name="Salamov A."/>
            <person name="Ahrendt S.R."/>
            <person name="Lipzen A."/>
            <person name="Sullivan W."/>
            <person name="Andreopoulos W.B."/>
            <person name="Clum A."/>
            <person name="Lindquist E."/>
            <person name="Daum C."/>
            <person name="Ramamoorthy G.K."/>
            <person name="Gryganskyi A."/>
            <person name="Culley D."/>
            <person name="Magnuson J.K."/>
            <person name="James T.Y."/>
            <person name="O'Malley M.A."/>
            <person name="Stajich J.E."/>
            <person name="Spatafora J.W."/>
            <person name="Visel A."/>
            <person name="Grigoriev I.V."/>
        </authorList>
    </citation>
    <scope>NUCLEOTIDE SEQUENCE [LARGE SCALE GENOMIC DNA]</scope>
    <source>
        <strain evidence="9 10">NRRL 3301</strain>
    </source>
</reference>
<accession>A0A1X2GEL9</accession>
<evidence type="ECO:0000259" key="7">
    <source>
        <dbReference type="Pfam" id="PF02225"/>
    </source>
</evidence>
<gene>
    <name evidence="9" type="ORF">DM01DRAFT_1375202</name>
</gene>
<evidence type="ECO:0000313" key="9">
    <source>
        <dbReference type="EMBL" id="ORX51991.1"/>
    </source>
</evidence>
<evidence type="ECO:0000256" key="2">
    <source>
        <dbReference type="ARBA" id="ARBA00005634"/>
    </source>
</evidence>
<feature type="domain" description="PA" evidence="7">
    <location>
        <begin position="116"/>
        <end position="199"/>
    </location>
</feature>
<sequence>MGLPLLWAMPTKRQSNLEMAITEAGLLRHLNEFQVMADKYNHTRLVGTPAHEETLDYIIRFLESFGYNVHQQEFTVFRPDVSSHSVHLTKDNGQQVDFNVNIMHNSPSTSDEGITAKYVPNAFGCERLSTKPTGPWIALVERGNCSFTEKQHIAQLDGALAVLVYNTEDQQDDFEGKIDPQTEDRNIPIGAISWRAAHEIMAPNSSPILHVRMQVDVIPVVTRNIIAETQGGNKENVIMIGAHTDSVMQGPGINDDGSGVTTLLEIAAHIDQKHLTNAVRFAWWSAEELGTLGSKAYVEKLPSDQRKRIAAYLNIDMIGSPNHVNMIYDGDGSNSKETGLVIPVGNAAIESLFIKYFEDNHEYHQPIGLEYMVRSDAGAFFEAGIPFGGLTSGFEFIKTELEQQEYGGQAGKAHDPCYHQACDTVHDIDAKVLLLHARGYAHAIDVYSHSTATLG</sequence>
<evidence type="ECO:0000256" key="4">
    <source>
        <dbReference type="ARBA" id="ARBA00022801"/>
    </source>
</evidence>
<comment type="cofactor">
    <cofactor evidence="1">
        <name>Zn(2+)</name>
        <dbReference type="ChEBI" id="CHEBI:29105"/>
    </cofactor>
</comment>
<dbReference type="GO" id="GO:0046872">
    <property type="term" value="F:metal ion binding"/>
    <property type="evidence" value="ECO:0007669"/>
    <property type="project" value="UniProtKB-KW"/>
</dbReference>
<dbReference type="PANTHER" id="PTHR12147:SF26">
    <property type="entry name" value="PEPTIDASE M28 DOMAIN-CONTAINING PROTEIN"/>
    <property type="match status" value="1"/>
</dbReference>
<comment type="similarity">
    <text evidence="2">Belongs to the peptidase M28 family. M28B subfamily.</text>
</comment>
<evidence type="ECO:0000256" key="5">
    <source>
        <dbReference type="ARBA" id="ARBA00022833"/>
    </source>
</evidence>
<keyword evidence="6" id="KW-0479">Metal-binding</keyword>
<keyword evidence="3 6" id="KW-0645">Protease</keyword>
<evidence type="ECO:0000256" key="6">
    <source>
        <dbReference type="RuleBase" id="RU361240"/>
    </source>
</evidence>
<keyword evidence="10" id="KW-1185">Reference proteome</keyword>
<evidence type="ECO:0000256" key="3">
    <source>
        <dbReference type="ARBA" id="ARBA00022670"/>
    </source>
</evidence>
<dbReference type="InterPro" id="IPR003137">
    <property type="entry name" value="PA_domain"/>
</dbReference>
<organism evidence="9 10">
    <name type="scientific">Hesseltinella vesiculosa</name>
    <dbReference type="NCBI Taxonomy" id="101127"/>
    <lineage>
        <taxon>Eukaryota</taxon>
        <taxon>Fungi</taxon>
        <taxon>Fungi incertae sedis</taxon>
        <taxon>Mucoromycota</taxon>
        <taxon>Mucoromycotina</taxon>
        <taxon>Mucoromycetes</taxon>
        <taxon>Mucorales</taxon>
        <taxon>Cunninghamellaceae</taxon>
        <taxon>Hesseltinella</taxon>
    </lineage>
</organism>
<dbReference type="InterPro" id="IPR045175">
    <property type="entry name" value="M28_fam"/>
</dbReference>
<dbReference type="GO" id="GO:0008235">
    <property type="term" value="F:metalloexopeptidase activity"/>
    <property type="evidence" value="ECO:0007669"/>
    <property type="project" value="InterPro"/>
</dbReference>
<comment type="caution">
    <text evidence="9">The sequence shown here is derived from an EMBL/GenBank/DDBJ whole genome shotgun (WGS) entry which is preliminary data.</text>
</comment>
<dbReference type="AlphaFoldDB" id="A0A1X2GEL9"/>
<dbReference type="Pfam" id="PF02225">
    <property type="entry name" value="PA"/>
    <property type="match status" value="1"/>
</dbReference>
<keyword evidence="5 6" id="KW-0862">Zinc</keyword>
<evidence type="ECO:0000259" key="8">
    <source>
        <dbReference type="Pfam" id="PF04389"/>
    </source>
</evidence>
<dbReference type="SUPFAM" id="SSF52025">
    <property type="entry name" value="PA domain"/>
    <property type="match status" value="1"/>
</dbReference>
<dbReference type="GO" id="GO:0006508">
    <property type="term" value="P:proteolysis"/>
    <property type="evidence" value="ECO:0007669"/>
    <property type="project" value="UniProtKB-KW"/>
</dbReference>
<dbReference type="InterPro" id="IPR046450">
    <property type="entry name" value="PA_dom_sf"/>
</dbReference>
<keyword evidence="4 6" id="KW-0378">Hydrolase</keyword>
<evidence type="ECO:0000256" key="1">
    <source>
        <dbReference type="ARBA" id="ARBA00001947"/>
    </source>
</evidence>
<dbReference type="Gene3D" id="3.50.30.30">
    <property type="match status" value="1"/>
</dbReference>
<dbReference type="InterPro" id="IPR007484">
    <property type="entry name" value="Peptidase_M28"/>
</dbReference>
<dbReference type="STRING" id="101127.A0A1X2GEL9"/>
<protein>
    <recommendedName>
        <fullName evidence="6">Peptide hydrolase</fullName>
        <ecNumber evidence="6">3.4.-.-</ecNumber>
    </recommendedName>
</protein>
<dbReference type="Gene3D" id="3.40.630.10">
    <property type="entry name" value="Zn peptidases"/>
    <property type="match status" value="1"/>
</dbReference>
<evidence type="ECO:0000313" key="10">
    <source>
        <dbReference type="Proteomes" id="UP000242146"/>
    </source>
</evidence>